<organism evidence="2 3">
    <name type="scientific">Heligmosomoides polygyrus</name>
    <name type="common">Parasitic roundworm</name>
    <dbReference type="NCBI Taxonomy" id="6339"/>
    <lineage>
        <taxon>Eukaryota</taxon>
        <taxon>Metazoa</taxon>
        <taxon>Ecdysozoa</taxon>
        <taxon>Nematoda</taxon>
        <taxon>Chromadorea</taxon>
        <taxon>Rhabditida</taxon>
        <taxon>Rhabditina</taxon>
        <taxon>Rhabditomorpha</taxon>
        <taxon>Strongyloidea</taxon>
        <taxon>Heligmosomidae</taxon>
        <taxon>Heligmosomoides</taxon>
    </lineage>
</organism>
<evidence type="ECO:0000313" key="2">
    <source>
        <dbReference type="Proteomes" id="UP000050761"/>
    </source>
</evidence>
<dbReference type="OrthoDB" id="730489at2759"/>
<reference evidence="1 2" key="1">
    <citation type="submission" date="2018-11" db="EMBL/GenBank/DDBJ databases">
        <authorList>
            <consortium name="Pathogen Informatics"/>
        </authorList>
    </citation>
    <scope>NUCLEOTIDE SEQUENCE [LARGE SCALE GENOMIC DNA]</scope>
</reference>
<evidence type="ECO:0000313" key="1">
    <source>
        <dbReference type="EMBL" id="VDP07834.1"/>
    </source>
</evidence>
<name>A0A183G5W4_HELPZ</name>
<dbReference type="EMBL" id="UZAH01029778">
    <property type="protein sequence ID" value="VDP07834.1"/>
    <property type="molecule type" value="Genomic_DNA"/>
</dbReference>
<gene>
    <name evidence="1" type="ORF">HPBE_LOCUS17058</name>
</gene>
<evidence type="ECO:0000313" key="3">
    <source>
        <dbReference type="WBParaSite" id="HPBE_0001705901-mRNA-1"/>
    </source>
</evidence>
<accession>A0A3P8BQ91</accession>
<protein>
    <submittedName>
        <fullName evidence="3">Ribosome biogenesis regulatory protein</fullName>
    </submittedName>
</protein>
<dbReference type="WBParaSite" id="HPBE_0001705901-mRNA-1">
    <property type="protein sequence ID" value="HPBE_0001705901-mRNA-1"/>
    <property type="gene ID" value="HPBE_0001705901"/>
</dbReference>
<accession>A0A183G5W4</accession>
<proteinExistence type="predicted"/>
<dbReference type="AlphaFoldDB" id="A0A183G5W4"/>
<sequence length="145" mass="16604">MSADARVAIHLLPLKCGPPLDKPSSEEIKLAKRIANILKDFEAHQLEVDEDLVGKNPTFDLMAKSVFVKLDTDDHPKRKWSPARQMGKLKFERRNVVVKNASGSSMKIHEKLRREFRMKGRRAERYAYKRPVSPGAEQCFMESAL</sequence>
<keyword evidence="2" id="KW-1185">Reference proteome</keyword>
<reference evidence="3" key="2">
    <citation type="submission" date="2019-09" db="UniProtKB">
        <authorList>
            <consortium name="WormBaseParasite"/>
        </authorList>
    </citation>
    <scope>IDENTIFICATION</scope>
</reference>
<dbReference type="Proteomes" id="UP000050761">
    <property type="component" value="Unassembled WGS sequence"/>
</dbReference>